<gene>
    <name evidence="15" type="ORF">KDH_73910</name>
</gene>
<feature type="transmembrane region" description="Helical" evidence="13">
    <location>
        <begin position="53"/>
        <end position="81"/>
    </location>
</feature>
<dbReference type="EMBL" id="BSRI01000002">
    <property type="protein sequence ID" value="GLV60572.1"/>
    <property type="molecule type" value="Genomic_DNA"/>
</dbReference>
<feature type="transmembrane region" description="Helical" evidence="13">
    <location>
        <begin position="101"/>
        <end position="121"/>
    </location>
</feature>
<dbReference type="PROSITE" id="PS50109">
    <property type="entry name" value="HIS_KIN"/>
    <property type="match status" value="1"/>
</dbReference>
<evidence type="ECO:0000259" key="14">
    <source>
        <dbReference type="PROSITE" id="PS50109"/>
    </source>
</evidence>
<dbReference type="InterPro" id="IPR005467">
    <property type="entry name" value="His_kinase_dom"/>
</dbReference>
<evidence type="ECO:0000256" key="6">
    <source>
        <dbReference type="ARBA" id="ARBA00022692"/>
    </source>
</evidence>
<evidence type="ECO:0000256" key="9">
    <source>
        <dbReference type="ARBA" id="ARBA00022840"/>
    </source>
</evidence>
<evidence type="ECO:0000256" key="3">
    <source>
        <dbReference type="ARBA" id="ARBA00012438"/>
    </source>
</evidence>
<dbReference type="SUPFAM" id="SSF47384">
    <property type="entry name" value="Homodimeric domain of signal transducing histidine kinase"/>
    <property type="match status" value="1"/>
</dbReference>
<evidence type="ECO:0000256" key="1">
    <source>
        <dbReference type="ARBA" id="ARBA00000085"/>
    </source>
</evidence>
<dbReference type="InterPro" id="IPR029016">
    <property type="entry name" value="GAF-like_dom_sf"/>
</dbReference>
<dbReference type="Gene3D" id="1.20.120.620">
    <property type="entry name" value="Backbone structure of the membrane domain of e. Coli histidine kinase receptor kdpd"/>
    <property type="match status" value="1"/>
</dbReference>
<evidence type="ECO:0000313" key="16">
    <source>
        <dbReference type="Proteomes" id="UP001344906"/>
    </source>
</evidence>
<evidence type="ECO:0000256" key="11">
    <source>
        <dbReference type="ARBA" id="ARBA00023012"/>
    </source>
</evidence>
<keyword evidence="4" id="KW-0597">Phosphoprotein</keyword>
<accession>A0ABQ6G7H0</accession>
<dbReference type="InterPro" id="IPR025201">
    <property type="entry name" value="KdpD_TM"/>
</dbReference>
<dbReference type="PRINTS" id="PR00344">
    <property type="entry name" value="BCTRLSENSOR"/>
</dbReference>
<keyword evidence="16" id="KW-1185">Reference proteome</keyword>
<dbReference type="Proteomes" id="UP001344906">
    <property type="component" value="Unassembled WGS sequence"/>
</dbReference>
<evidence type="ECO:0000256" key="2">
    <source>
        <dbReference type="ARBA" id="ARBA00004141"/>
    </source>
</evidence>
<sequence>MSQLLPLPWFLRRQRRAWQGFVRESLLAVASIALTTLLIALCRLPQHLPDTLLLYLLVILVLAAFQSFYAACLASLLAFLAFDLFFVPPLYSFQASKFEDILSLLVFLISALLTSYLASALHRQIEHSQQREREARLLYQLAQASHRQETLEKQLTLFACYLAEVFQPLGLLHCTFLLPDARQQLVTVPAQDHQQTVTLPDEELALTWVREQGRSLALHEPIHQLPVPRTLPLLARIFGEEPRPIRGCIQLIPLLVDQQVRAILRLHVLIDGRERQQPFWLEVGHSTSASHLFFATLLEHASTSIQQEQERQERMQLQIYQQTEKLRSALVTSVSHDLRRPLTTIKAAASSLRQQRRMTDQDLAPGGLISAIEQESDWLDGLIENLLDMSRIESGVLRPQKSWYAIDMLLRDVLERLRPAMGARPLQLTIPPDLPPVEIDVVLIEQVLSNLLNNAFSYTPTGSPLAIELCSAAGTLDVRILDRGPGIPAAERERIFEKFYRLPAPDTDQAQPGGMGLGLAICRGIVEAHTGQLRVESRPGGGAIFAFTLPLSHAEGEMTDEQEDTHFDR</sequence>
<feature type="domain" description="Histidine kinase" evidence="14">
    <location>
        <begin position="333"/>
        <end position="553"/>
    </location>
</feature>
<keyword evidence="6 13" id="KW-0812">Transmembrane</keyword>
<keyword evidence="10 13" id="KW-1133">Transmembrane helix</keyword>
<evidence type="ECO:0000256" key="10">
    <source>
        <dbReference type="ARBA" id="ARBA00022989"/>
    </source>
</evidence>
<dbReference type="SUPFAM" id="SSF55874">
    <property type="entry name" value="ATPase domain of HSP90 chaperone/DNA topoisomerase II/histidine kinase"/>
    <property type="match status" value="1"/>
</dbReference>
<dbReference type="EC" id="2.7.13.3" evidence="3"/>
<dbReference type="InterPro" id="IPR003661">
    <property type="entry name" value="HisK_dim/P_dom"/>
</dbReference>
<dbReference type="Pfam" id="PF13493">
    <property type="entry name" value="DUF4118"/>
    <property type="match status" value="1"/>
</dbReference>
<comment type="catalytic activity">
    <reaction evidence="1">
        <text>ATP + protein L-histidine = ADP + protein N-phospho-L-histidine.</text>
        <dbReference type="EC" id="2.7.13.3"/>
    </reaction>
</comment>
<keyword evidence="5" id="KW-0808">Transferase</keyword>
<evidence type="ECO:0000256" key="13">
    <source>
        <dbReference type="SAM" id="Phobius"/>
    </source>
</evidence>
<comment type="subcellular location">
    <subcellularLocation>
        <location evidence="2">Membrane</location>
        <topology evidence="2">Multi-pass membrane protein</topology>
    </subcellularLocation>
</comment>
<dbReference type="Pfam" id="PF02518">
    <property type="entry name" value="HATPase_c"/>
    <property type="match status" value="1"/>
</dbReference>
<keyword evidence="8" id="KW-0418">Kinase</keyword>
<dbReference type="Gene3D" id="3.30.565.10">
    <property type="entry name" value="Histidine kinase-like ATPase, C-terminal domain"/>
    <property type="match status" value="1"/>
</dbReference>
<evidence type="ECO:0000256" key="8">
    <source>
        <dbReference type="ARBA" id="ARBA00022777"/>
    </source>
</evidence>
<proteinExistence type="predicted"/>
<feature type="transmembrane region" description="Helical" evidence="13">
    <location>
        <begin position="20"/>
        <end position="41"/>
    </location>
</feature>
<dbReference type="InterPro" id="IPR052023">
    <property type="entry name" value="Histidine_kinase_KdpD"/>
</dbReference>
<reference evidence="15 16" key="1">
    <citation type="submission" date="2023-02" db="EMBL/GenBank/DDBJ databases">
        <title>Dictyobacter halimunensis sp. nov., a new member of the class Ktedonobacteria from forest soil in a geothermal area.</title>
        <authorList>
            <person name="Rachmania M.K."/>
            <person name="Ningsih F."/>
            <person name="Sakai Y."/>
            <person name="Yabe S."/>
            <person name="Yokota A."/>
            <person name="Sjamsuridzal W."/>
        </authorList>
    </citation>
    <scope>NUCLEOTIDE SEQUENCE [LARGE SCALE GENOMIC DNA]</scope>
    <source>
        <strain evidence="15 16">S3.2.2.5</strain>
    </source>
</reference>
<dbReference type="PANTHER" id="PTHR45569">
    <property type="entry name" value="SENSOR PROTEIN KDPD"/>
    <property type="match status" value="1"/>
</dbReference>
<protein>
    <recommendedName>
        <fullName evidence="3">histidine kinase</fullName>
        <ecNumber evidence="3">2.7.13.3</ecNumber>
    </recommendedName>
</protein>
<dbReference type="Gene3D" id="1.10.287.130">
    <property type="match status" value="1"/>
</dbReference>
<dbReference type="InterPro" id="IPR004358">
    <property type="entry name" value="Sig_transdc_His_kin-like_C"/>
</dbReference>
<dbReference type="SMART" id="SM00388">
    <property type="entry name" value="HisKA"/>
    <property type="match status" value="1"/>
</dbReference>
<name>A0ABQ6G7H0_9CHLR</name>
<evidence type="ECO:0000313" key="15">
    <source>
        <dbReference type="EMBL" id="GLV60572.1"/>
    </source>
</evidence>
<dbReference type="Pfam" id="PF00512">
    <property type="entry name" value="HisKA"/>
    <property type="match status" value="1"/>
</dbReference>
<keyword evidence="12 13" id="KW-0472">Membrane</keyword>
<keyword evidence="9" id="KW-0067">ATP-binding</keyword>
<dbReference type="SUPFAM" id="SSF55781">
    <property type="entry name" value="GAF domain-like"/>
    <property type="match status" value="1"/>
</dbReference>
<evidence type="ECO:0000256" key="5">
    <source>
        <dbReference type="ARBA" id="ARBA00022679"/>
    </source>
</evidence>
<evidence type="ECO:0000256" key="7">
    <source>
        <dbReference type="ARBA" id="ARBA00022741"/>
    </source>
</evidence>
<comment type="caution">
    <text evidence="15">The sequence shown here is derived from an EMBL/GenBank/DDBJ whole genome shotgun (WGS) entry which is preliminary data.</text>
</comment>
<evidence type="ECO:0000256" key="12">
    <source>
        <dbReference type="ARBA" id="ARBA00023136"/>
    </source>
</evidence>
<dbReference type="RefSeq" id="WP_338257674.1">
    <property type="nucleotide sequence ID" value="NZ_BSRI01000002.1"/>
</dbReference>
<dbReference type="CDD" id="cd00082">
    <property type="entry name" value="HisKA"/>
    <property type="match status" value="1"/>
</dbReference>
<dbReference type="PANTHER" id="PTHR45569:SF1">
    <property type="entry name" value="SENSOR PROTEIN KDPD"/>
    <property type="match status" value="1"/>
</dbReference>
<dbReference type="SMART" id="SM00387">
    <property type="entry name" value="HATPase_c"/>
    <property type="match status" value="1"/>
</dbReference>
<dbReference type="InterPro" id="IPR036890">
    <property type="entry name" value="HATPase_C_sf"/>
</dbReference>
<keyword evidence="7" id="KW-0547">Nucleotide-binding</keyword>
<organism evidence="15 16">
    <name type="scientific">Dictyobacter halimunensis</name>
    <dbReference type="NCBI Taxonomy" id="3026934"/>
    <lineage>
        <taxon>Bacteria</taxon>
        <taxon>Bacillati</taxon>
        <taxon>Chloroflexota</taxon>
        <taxon>Ktedonobacteria</taxon>
        <taxon>Ktedonobacterales</taxon>
        <taxon>Dictyobacteraceae</taxon>
        <taxon>Dictyobacter</taxon>
    </lineage>
</organism>
<evidence type="ECO:0000256" key="4">
    <source>
        <dbReference type="ARBA" id="ARBA00022553"/>
    </source>
</evidence>
<dbReference type="InterPro" id="IPR003594">
    <property type="entry name" value="HATPase_dom"/>
</dbReference>
<keyword evidence="11" id="KW-0902">Two-component regulatory system</keyword>
<dbReference type="InterPro" id="IPR038318">
    <property type="entry name" value="KdpD_sf"/>
</dbReference>
<dbReference type="CDD" id="cd00075">
    <property type="entry name" value="HATPase"/>
    <property type="match status" value="1"/>
</dbReference>
<dbReference type="Gene3D" id="3.30.450.40">
    <property type="match status" value="1"/>
</dbReference>
<dbReference type="InterPro" id="IPR036097">
    <property type="entry name" value="HisK_dim/P_sf"/>
</dbReference>